<dbReference type="AlphaFoldDB" id="A0A0F9PCP0"/>
<protein>
    <submittedName>
        <fullName evidence="2">Uncharacterized protein</fullName>
    </submittedName>
</protein>
<reference evidence="2" key="1">
    <citation type="journal article" date="2015" name="Nature">
        <title>Complex archaea that bridge the gap between prokaryotes and eukaryotes.</title>
        <authorList>
            <person name="Spang A."/>
            <person name="Saw J.H."/>
            <person name="Jorgensen S.L."/>
            <person name="Zaremba-Niedzwiedzka K."/>
            <person name="Martijn J."/>
            <person name="Lind A.E."/>
            <person name="van Eijk R."/>
            <person name="Schleper C."/>
            <person name="Guy L."/>
            <person name="Ettema T.J."/>
        </authorList>
    </citation>
    <scope>NUCLEOTIDE SEQUENCE</scope>
</reference>
<sequence length="100" mass="11449">MTLEGPHQRKALDQGGDARWPDETSAPRFSCWRRRMVTPEELAVWGTDNSSVPPAALTLEVLDEMLLKGLRQQLRQPCLRYDHRFGLLPFSFVRRGKGVT</sequence>
<dbReference type="EMBL" id="LAZR01002606">
    <property type="protein sequence ID" value="KKN27894.1"/>
    <property type="molecule type" value="Genomic_DNA"/>
</dbReference>
<comment type="caution">
    <text evidence="2">The sequence shown here is derived from an EMBL/GenBank/DDBJ whole genome shotgun (WGS) entry which is preliminary data.</text>
</comment>
<evidence type="ECO:0000256" key="1">
    <source>
        <dbReference type="SAM" id="MobiDB-lite"/>
    </source>
</evidence>
<evidence type="ECO:0000313" key="2">
    <source>
        <dbReference type="EMBL" id="KKN27894.1"/>
    </source>
</evidence>
<feature type="compositionally biased region" description="Basic and acidic residues" evidence="1">
    <location>
        <begin position="1"/>
        <end position="12"/>
    </location>
</feature>
<name>A0A0F9PCP0_9ZZZZ</name>
<organism evidence="2">
    <name type="scientific">marine sediment metagenome</name>
    <dbReference type="NCBI Taxonomy" id="412755"/>
    <lineage>
        <taxon>unclassified sequences</taxon>
        <taxon>metagenomes</taxon>
        <taxon>ecological metagenomes</taxon>
    </lineage>
</organism>
<feature type="region of interest" description="Disordered" evidence="1">
    <location>
        <begin position="1"/>
        <end position="25"/>
    </location>
</feature>
<accession>A0A0F9PCP0</accession>
<gene>
    <name evidence="2" type="ORF">LCGC14_0859840</name>
</gene>
<proteinExistence type="predicted"/>